<gene>
    <name evidence="2" type="ORF">XcodCFBP4690_02630</name>
</gene>
<evidence type="ECO:0000256" key="1">
    <source>
        <dbReference type="SAM" id="MobiDB-lite"/>
    </source>
</evidence>
<reference evidence="2 3" key="1">
    <citation type="submission" date="2016-08" db="EMBL/GenBank/DDBJ databases">
        <authorList>
            <person name="Seilhamer J.J."/>
        </authorList>
    </citation>
    <scope>NUCLEOTIDE SEQUENCE [LARGE SCALE GENOMIC DNA]</scope>
    <source>
        <strain evidence="2 3">CFBP4690</strain>
    </source>
</reference>
<dbReference type="EMBL" id="MDEC01000003">
    <property type="protein sequence ID" value="PPU65946.1"/>
    <property type="molecule type" value="Genomic_DNA"/>
</dbReference>
<comment type="caution">
    <text evidence="2">The sequence shown here is derived from an EMBL/GenBank/DDBJ whole genome shotgun (WGS) entry which is preliminary data.</text>
</comment>
<sequence>MLPVMAAIVRPHMALALATSAPASYAPREHHRHTYQDDGQNRPKHQLGQQSAAAFATVELAAQGPPISQVKSEQGANPADP</sequence>
<dbReference type="AlphaFoldDB" id="A0A2S7CWK3"/>
<evidence type="ECO:0000313" key="2">
    <source>
        <dbReference type="EMBL" id="PPU65946.1"/>
    </source>
</evidence>
<protein>
    <submittedName>
        <fullName evidence="2">Uncharacterized protein</fullName>
    </submittedName>
</protein>
<feature type="region of interest" description="Disordered" evidence="1">
    <location>
        <begin position="22"/>
        <end position="81"/>
    </location>
</feature>
<accession>A0A2S7CWK3</accession>
<proteinExistence type="predicted"/>
<organism evidence="2 3">
    <name type="scientific">Xanthomonas codiaei</name>
    <dbReference type="NCBI Taxonomy" id="56463"/>
    <lineage>
        <taxon>Bacteria</taxon>
        <taxon>Pseudomonadati</taxon>
        <taxon>Pseudomonadota</taxon>
        <taxon>Gammaproteobacteria</taxon>
        <taxon>Lysobacterales</taxon>
        <taxon>Lysobacteraceae</taxon>
        <taxon>Xanthomonas</taxon>
    </lineage>
</organism>
<name>A0A2S7CWK3_9XANT</name>
<dbReference type="Proteomes" id="UP000237872">
    <property type="component" value="Unassembled WGS sequence"/>
</dbReference>
<evidence type="ECO:0000313" key="3">
    <source>
        <dbReference type="Proteomes" id="UP000237872"/>
    </source>
</evidence>